<evidence type="ECO:0000259" key="1">
    <source>
        <dbReference type="Pfam" id="PF12867"/>
    </source>
</evidence>
<reference evidence="2 3" key="1">
    <citation type="submission" date="2015-01" db="EMBL/GenBank/DDBJ databases">
        <title>Deinococcus puniceus/DY1/ whole genome sequencing.</title>
        <authorList>
            <person name="Kim M.K."/>
            <person name="Srinivasan S."/>
            <person name="Lee J.-J."/>
        </authorList>
    </citation>
    <scope>NUCLEOTIDE SEQUENCE [LARGE SCALE GENOMIC DNA]</scope>
    <source>
        <strain evidence="2 3">DY1</strain>
    </source>
</reference>
<protein>
    <recommendedName>
        <fullName evidence="1">DinB-like domain-containing protein</fullName>
    </recommendedName>
</protein>
<dbReference type="SUPFAM" id="SSF109854">
    <property type="entry name" value="DinB/YfiT-like putative metalloenzymes"/>
    <property type="match status" value="1"/>
</dbReference>
<dbReference type="STRING" id="1182568.SU48_01910"/>
<name>A0A172T6R0_9DEIO</name>
<dbReference type="OrthoDB" id="9793216at2"/>
<sequence length="145" mass="15658">MTLTDLVAHTLPRLQSLTDAQASAKALPDVWSAKEVLGHLIDSGVNNHARFVRASVQSGLELPGYAQNDWVAAGAYGARTWVDLVTLWAAYQLQLAHVIAHLPPPALAHTLRVGGGESVTLGFLGEDYVAHQVHHLNQIWERTGA</sequence>
<dbReference type="PATRIC" id="fig|1182568.3.peg.401"/>
<accession>A0A172T6R0</accession>
<gene>
    <name evidence="2" type="ORF">SU48_01910</name>
</gene>
<organism evidence="2 3">
    <name type="scientific">Deinococcus puniceus</name>
    <dbReference type="NCBI Taxonomy" id="1182568"/>
    <lineage>
        <taxon>Bacteria</taxon>
        <taxon>Thermotogati</taxon>
        <taxon>Deinococcota</taxon>
        <taxon>Deinococci</taxon>
        <taxon>Deinococcales</taxon>
        <taxon>Deinococcaceae</taxon>
        <taxon>Deinococcus</taxon>
    </lineage>
</organism>
<dbReference type="AlphaFoldDB" id="A0A172T6R0"/>
<feature type="domain" description="DinB-like" evidence="1">
    <location>
        <begin position="9"/>
        <end position="139"/>
    </location>
</feature>
<dbReference type="RefSeq" id="WP_064013771.1">
    <property type="nucleotide sequence ID" value="NZ_CP011387.1"/>
</dbReference>
<proteinExistence type="predicted"/>
<keyword evidence="3" id="KW-1185">Reference proteome</keyword>
<dbReference type="InterPro" id="IPR024775">
    <property type="entry name" value="DinB-like"/>
</dbReference>
<dbReference type="Gene3D" id="1.20.120.450">
    <property type="entry name" value="dinb family like domain"/>
    <property type="match status" value="1"/>
</dbReference>
<dbReference type="Proteomes" id="UP000077363">
    <property type="component" value="Chromosome"/>
</dbReference>
<dbReference type="InterPro" id="IPR034660">
    <property type="entry name" value="DinB/YfiT-like"/>
</dbReference>
<dbReference type="EMBL" id="CP011387">
    <property type="protein sequence ID" value="ANE42718.1"/>
    <property type="molecule type" value="Genomic_DNA"/>
</dbReference>
<evidence type="ECO:0000313" key="2">
    <source>
        <dbReference type="EMBL" id="ANE42718.1"/>
    </source>
</evidence>
<dbReference type="Pfam" id="PF12867">
    <property type="entry name" value="DinB_2"/>
    <property type="match status" value="1"/>
</dbReference>
<dbReference type="KEGG" id="dpu:SU48_01910"/>
<evidence type="ECO:0000313" key="3">
    <source>
        <dbReference type="Proteomes" id="UP000077363"/>
    </source>
</evidence>